<dbReference type="GeneID" id="74504792"/>
<proteinExistence type="predicted"/>
<dbReference type="EMBL" id="FOIW01000001">
    <property type="protein sequence ID" value="SEV82807.1"/>
    <property type="molecule type" value="Genomic_DNA"/>
</dbReference>
<organism evidence="1 2">
    <name type="scientific">Thermococcus thioreducens</name>
    <dbReference type="NCBI Taxonomy" id="277988"/>
    <lineage>
        <taxon>Archaea</taxon>
        <taxon>Methanobacteriati</taxon>
        <taxon>Methanobacteriota</taxon>
        <taxon>Thermococci</taxon>
        <taxon>Thermococcales</taxon>
        <taxon>Thermococcaceae</taxon>
        <taxon>Thermococcus</taxon>
    </lineage>
</organism>
<accession>A0A1I0M2Z4</accession>
<gene>
    <name evidence="1" type="ORF">SAMN05216170_0192</name>
</gene>
<evidence type="ECO:0000313" key="1">
    <source>
        <dbReference type="EMBL" id="SEV82807.1"/>
    </source>
</evidence>
<name>A0A1I0M2Z4_9EURY</name>
<dbReference type="AlphaFoldDB" id="A0A1I0M2Z4"/>
<evidence type="ECO:0000313" key="2">
    <source>
        <dbReference type="Proteomes" id="UP000182125"/>
    </source>
</evidence>
<dbReference type="Proteomes" id="UP000182125">
    <property type="component" value="Unassembled WGS sequence"/>
</dbReference>
<dbReference type="RefSeq" id="WP_162840161.1">
    <property type="nucleotide sequence ID" value="NZ_CP015105.1"/>
</dbReference>
<protein>
    <submittedName>
        <fullName evidence="1">Uncharacterized protein</fullName>
    </submittedName>
</protein>
<dbReference type="OrthoDB" id="91593at2157"/>
<reference evidence="2" key="1">
    <citation type="submission" date="2016-10" db="EMBL/GenBank/DDBJ databases">
        <authorList>
            <person name="Varghese N."/>
            <person name="Submissions S."/>
        </authorList>
    </citation>
    <scope>NUCLEOTIDE SEQUENCE [LARGE SCALE GENOMIC DNA]</scope>
    <source>
        <strain evidence="2">OGL-20</strain>
    </source>
</reference>
<sequence length="49" mass="5926">MLVRIVYYFDHTLPEERIVVTNDVRKAEEIAREEMKKLGAREYEVEWVA</sequence>